<feature type="domain" description="Trs120/TRAPPC9 N-terminal" evidence="4">
    <location>
        <begin position="186"/>
        <end position="246"/>
    </location>
</feature>
<accession>A0A9W8M1R8</accession>
<organism evidence="8 9">
    <name type="scientific">Coemansia brasiliensis</name>
    <dbReference type="NCBI Taxonomy" id="2650707"/>
    <lineage>
        <taxon>Eukaryota</taxon>
        <taxon>Fungi</taxon>
        <taxon>Fungi incertae sedis</taxon>
        <taxon>Zoopagomycota</taxon>
        <taxon>Kickxellomycotina</taxon>
        <taxon>Kickxellomycetes</taxon>
        <taxon>Kickxellales</taxon>
        <taxon>Kickxellaceae</taxon>
        <taxon>Coemansia</taxon>
    </lineage>
</organism>
<evidence type="ECO:0000256" key="3">
    <source>
        <dbReference type="SAM" id="MobiDB-lite"/>
    </source>
</evidence>
<dbReference type="OrthoDB" id="27962at2759"/>
<sequence>MECSNALVGLGEPVSTAEAAAIRVLVVPVGRVRAERFWSWTRELTRSGSMGAVRLEFVARTGEHEHLEGLQTHRQVLGVVGLVDGAICSDITDSSAVFAAEVAGHATAVASQCLAYDADADAVAAAEGVTAIATPDDIRIAADELAGALVSALNVMAATLEEQDEGDDSSATARRGAELERERVEAQQGGGSGRLHKLRGDVLLMAGRATEALGEYTKAIEASELVGDRLWQAAAAEGYCAALVQLAARDPEAAGVYIIGMPGADIQLSSNSDMAAVAAGIAEVHELVPKMMQLCHAVAPILVAEASIRAAQAVQAARAAGEGKAEQALRALAQGKTIRCAVGERRSAVAEWAGRAWDCVDGLDLPEQLRIAAAAGTVTSAAGLRRRAVFYLRQFVLRAVPLLMRAGRAEHAAQTAFADGAAAFAAVNAQAATSVAGHGLPPVLLQQPGNGRLHGPALPDGLRSAVMACVDALERKVGQWPSLRADVLRACMAAAAVLPSPAHAAAAAVQLASCLQRNSLVLQRRALADEQHILRGFLQRTAAQLAPEQTAELSAALSGLLVSIHHVELTAHARPERTAKAASVAADSLFLHNPSTATAIKLATATTVAGECAWFVVTLCNPLPFALVLSDMRLLGAQDPGVLCTVPTGSVSRVLLPLTPQVPAEQLVIRGISARVFQHAEIQCTLADGDTDAGRRLRKRQLQQRLDAERRSLVSNNTTVDILSPVDEGCALNVTVTPGLPYLSVVSSSNSQLPLSLFEGETYVVDLVLANSGIASADWLNVSFEPSEGDAERREVVDAATLFCLQGADAGVDPCGTCTLSIRVDGIPGLQNVCVVVRYGTNQAPEWSRVLRWTLQVSVSPLLVPVTAAAGNALPVQFYDLPPYMERALGTQTQIESDVLRALRDAAQSRKLAADQFCLAEISVSNAGASDLQLLIEVDLGSDRTYTLKSKIPAHASLARVTLPLLRVQLSADEQNAPVPGIEADGGADISLFYPWRSSLLPSAADDVKWQRGKSVDHGRQFVIPRQTNSTSVKMQRVFYWTKQALVERVRIRWTCMQSQRTGFVDPRTLLQLDQRQLAVVRPRLLQMHMFVDGNEPVRAGQQLLQAQCQTRHPTQLVIKLNNQSLHALNPLVSVQVVGHPLVPHIAPVDAWAHRPGYKERLAAAAVSLPNTSQRKQSPRFRFKQPAVTMDPVKSELNTGDLLPESKQAELTSGIVLDNISQLLLPEIPATGTSELALPLYVSVPGRYHIDIAINDKCHSSNLVQETLMINS</sequence>
<dbReference type="InterPro" id="IPR058565">
    <property type="entry name" value="Ig_TRAPPC9_Trs120_1st"/>
</dbReference>
<protein>
    <submittedName>
        <fullName evidence="8">Uncharacterized protein</fullName>
    </submittedName>
</protein>
<evidence type="ECO:0000256" key="2">
    <source>
        <dbReference type="ARBA" id="ARBA00023034"/>
    </source>
</evidence>
<evidence type="ECO:0000256" key="1">
    <source>
        <dbReference type="ARBA" id="ARBA00004555"/>
    </source>
</evidence>
<gene>
    <name evidence="8" type="ORF">IWW36_000558</name>
</gene>
<keyword evidence="9" id="KW-1185">Reference proteome</keyword>
<feature type="domain" description="Trs120/TRAPPC9 TPR region" evidence="5">
    <location>
        <begin position="298"/>
        <end position="500"/>
    </location>
</feature>
<evidence type="ECO:0000259" key="6">
    <source>
        <dbReference type="Pfam" id="PF26254"/>
    </source>
</evidence>
<comment type="subcellular location">
    <subcellularLocation>
        <location evidence="1">Golgi apparatus</location>
    </subcellularLocation>
</comment>
<evidence type="ECO:0000259" key="5">
    <source>
        <dbReference type="Pfam" id="PF26251"/>
    </source>
</evidence>
<dbReference type="PANTHER" id="PTHR21512:SF5">
    <property type="entry name" value="TRAFFICKING PROTEIN PARTICLE COMPLEX SUBUNIT 9"/>
    <property type="match status" value="1"/>
</dbReference>
<keyword evidence="2" id="KW-0333">Golgi apparatus</keyword>
<feature type="region of interest" description="Disordered" evidence="3">
    <location>
        <begin position="161"/>
        <end position="193"/>
    </location>
</feature>
<feature type="domain" description="Trs120/TRAPPC9 third Ig-like" evidence="7">
    <location>
        <begin position="1016"/>
        <end position="1081"/>
    </location>
</feature>
<dbReference type="InterPro" id="IPR058563">
    <property type="entry name" value="Trs120_TRAPPC9_N"/>
</dbReference>
<dbReference type="InterPro" id="IPR058567">
    <property type="entry name" value="Ig_TRAPPC9_Trs120_3rd"/>
</dbReference>
<dbReference type="Pfam" id="PF26251">
    <property type="entry name" value="TPR_TRAPPC9-Trs120"/>
    <property type="match status" value="1"/>
</dbReference>
<dbReference type="Pfam" id="PF26254">
    <property type="entry name" value="Ig_TRAPPC9-Trs120_1st"/>
    <property type="match status" value="1"/>
</dbReference>
<evidence type="ECO:0000313" key="8">
    <source>
        <dbReference type="EMBL" id="KAJ2852178.1"/>
    </source>
</evidence>
<feature type="compositionally biased region" description="Basic and acidic residues" evidence="3">
    <location>
        <begin position="175"/>
        <end position="185"/>
    </location>
</feature>
<dbReference type="Proteomes" id="UP001139887">
    <property type="component" value="Unassembled WGS sequence"/>
</dbReference>
<dbReference type="GO" id="GO:0005802">
    <property type="term" value="C:trans-Golgi network"/>
    <property type="evidence" value="ECO:0007669"/>
    <property type="project" value="TreeGrafter"/>
</dbReference>
<dbReference type="PANTHER" id="PTHR21512">
    <property type="entry name" value="TRAFFICKING PROTEIN PARTICLE COMPLEX SUBUNIT 9"/>
    <property type="match status" value="1"/>
</dbReference>
<evidence type="ECO:0000259" key="7">
    <source>
        <dbReference type="Pfam" id="PF26282"/>
    </source>
</evidence>
<dbReference type="EMBL" id="JANBUW010000005">
    <property type="protein sequence ID" value="KAJ2852178.1"/>
    <property type="molecule type" value="Genomic_DNA"/>
</dbReference>
<comment type="caution">
    <text evidence="8">The sequence shown here is derived from an EMBL/GenBank/DDBJ whole genome shotgun (WGS) entry which is preliminary data.</text>
</comment>
<evidence type="ECO:0000313" key="9">
    <source>
        <dbReference type="Proteomes" id="UP001139887"/>
    </source>
</evidence>
<dbReference type="InterPro" id="IPR013935">
    <property type="entry name" value="Trs120_TRAPPC9"/>
</dbReference>
<name>A0A9W8M1R8_9FUNG</name>
<feature type="domain" description="Trs120/TRAPPC9 first Ig-like" evidence="6">
    <location>
        <begin position="580"/>
        <end position="704"/>
    </location>
</feature>
<proteinExistence type="predicted"/>
<evidence type="ECO:0000259" key="4">
    <source>
        <dbReference type="Pfam" id="PF08626"/>
    </source>
</evidence>
<reference evidence="8" key="1">
    <citation type="submission" date="2022-07" db="EMBL/GenBank/DDBJ databases">
        <title>Phylogenomic reconstructions and comparative analyses of Kickxellomycotina fungi.</title>
        <authorList>
            <person name="Reynolds N.K."/>
            <person name="Stajich J.E."/>
            <person name="Barry K."/>
            <person name="Grigoriev I.V."/>
            <person name="Crous P."/>
            <person name="Smith M.E."/>
        </authorList>
    </citation>
    <scope>NUCLEOTIDE SEQUENCE</scope>
    <source>
        <strain evidence="8">NRRL 1566</strain>
    </source>
</reference>
<dbReference type="Pfam" id="PF08626">
    <property type="entry name" value="TRAPPC9-Trs120"/>
    <property type="match status" value="1"/>
</dbReference>
<dbReference type="AlphaFoldDB" id="A0A9W8M1R8"/>
<dbReference type="Pfam" id="PF26282">
    <property type="entry name" value="Ig_TRAPPC9-Trs120_3rd"/>
    <property type="match status" value="1"/>
</dbReference>
<dbReference type="InterPro" id="IPR058564">
    <property type="entry name" value="TPR_TRAPPC9_Trs120"/>
</dbReference>